<dbReference type="AlphaFoldDB" id="A0A3P6PGT0"/>
<sequence length="170" mass="19974">MLPVDELWKNEIWFASFDIPIMMKSGRIKVFPMEQSPSNDFVKFYIHNEVRAVHGLRLTMTIYGGVEVSLPYDNEKFLWSWNNGRFLDCLGMSIPYEITESVIPKRFVKSMSQFRDLVESYGSHLFLFGGTLLGRLPFHCVIEHLRFLFRAIDLVSFDLQYFESVLTQKE</sequence>
<evidence type="ECO:0000313" key="2">
    <source>
        <dbReference type="Proteomes" id="UP000267096"/>
    </source>
</evidence>
<dbReference type="Proteomes" id="UP000267096">
    <property type="component" value="Unassembled WGS sequence"/>
</dbReference>
<organism evidence="1 2">
    <name type="scientific">Anisakis simplex</name>
    <name type="common">Herring worm</name>
    <dbReference type="NCBI Taxonomy" id="6269"/>
    <lineage>
        <taxon>Eukaryota</taxon>
        <taxon>Metazoa</taxon>
        <taxon>Ecdysozoa</taxon>
        <taxon>Nematoda</taxon>
        <taxon>Chromadorea</taxon>
        <taxon>Rhabditida</taxon>
        <taxon>Spirurina</taxon>
        <taxon>Ascaridomorpha</taxon>
        <taxon>Ascaridoidea</taxon>
        <taxon>Anisakidae</taxon>
        <taxon>Anisakis</taxon>
        <taxon>Anisakis simplex complex</taxon>
    </lineage>
</organism>
<dbReference type="EMBL" id="UYRR01002478">
    <property type="protein sequence ID" value="VDK19541.1"/>
    <property type="molecule type" value="Genomic_DNA"/>
</dbReference>
<keyword evidence="2" id="KW-1185">Reference proteome</keyword>
<protein>
    <submittedName>
        <fullName evidence="1">Uncharacterized protein</fullName>
    </submittedName>
</protein>
<reference evidence="1 2" key="1">
    <citation type="submission" date="2018-11" db="EMBL/GenBank/DDBJ databases">
        <authorList>
            <consortium name="Pathogen Informatics"/>
        </authorList>
    </citation>
    <scope>NUCLEOTIDE SEQUENCE [LARGE SCALE GENOMIC DNA]</scope>
</reference>
<proteinExistence type="predicted"/>
<name>A0A3P6PGT0_ANISI</name>
<evidence type="ECO:0000313" key="1">
    <source>
        <dbReference type="EMBL" id="VDK19541.1"/>
    </source>
</evidence>
<accession>A0A3P6PGT0</accession>
<gene>
    <name evidence="1" type="ORF">ASIM_LOCUS2012</name>
</gene>